<keyword evidence="7 10" id="KW-0226">DNA condensation</keyword>
<evidence type="ECO:0000256" key="10">
    <source>
        <dbReference type="PIRNR" id="PIRNR017127"/>
    </source>
</evidence>
<keyword evidence="9 10" id="KW-0131">Cell cycle</keyword>
<comment type="caution">
    <text evidence="14">The sequence shown here is derived from an EMBL/GenBank/DDBJ whole genome shotgun (WGS) entry which is preliminary data.</text>
</comment>
<feature type="region of interest" description="Disordered" evidence="11">
    <location>
        <begin position="1282"/>
        <end position="1364"/>
    </location>
</feature>
<dbReference type="GO" id="GO:0007076">
    <property type="term" value="P:mitotic chromosome condensation"/>
    <property type="evidence" value="ECO:0007669"/>
    <property type="project" value="InterPro"/>
</dbReference>
<feature type="domain" description="Condensin complex subunit 1 N-terminal" evidence="13">
    <location>
        <begin position="77"/>
        <end position="234"/>
    </location>
</feature>
<evidence type="ECO:0000313" key="14">
    <source>
        <dbReference type="EMBL" id="KAF2897308.1"/>
    </source>
</evidence>
<feature type="compositionally biased region" description="Basic residues" evidence="11">
    <location>
        <begin position="1304"/>
        <end position="1322"/>
    </location>
</feature>
<dbReference type="PANTHER" id="PTHR14222:SF2">
    <property type="entry name" value="CONDENSIN COMPLEX SUBUNIT 1"/>
    <property type="match status" value="1"/>
</dbReference>
<dbReference type="InterPro" id="IPR032682">
    <property type="entry name" value="Cnd1_C"/>
</dbReference>
<dbReference type="Pfam" id="PF12717">
    <property type="entry name" value="Cnd1"/>
    <property type="match status" value="1"/>
</dbReference>
<dbReference type="InterPro" id="IPR024324">
    <property type="entry name" value="Condensin_cplx_su1_N"/>
</dbReference>
<evidence type="ECO:0000256" key="3">
    <source>
        <dbReference type="ARBA" id="ARBA00009606"/>
    </source>
</evidence>
<evidence type="ECO:0000256" key="6">
    <source>
        <dbReference type="ARBA" id="ARBA00022776"/>
    </source>
</evidence>
<dbReference type="InterPro" id="IPR016024">
    <property type="entry name" value="ARM-type_fold"/>
</dbReference>
<dbReference type="GO" id="GO:0042393">
    <property type="term" value="F:histone binding"/>
    <property type="evidence" value="ECO:0007669"/>
    <property type="project" value="TreeGrafter"/>
</dbReference>
<dbReference type="GO" id="GO:0005634">
    <property type="term" value="C:nucleus"/>
    <property type="evidence" value="ECO:0007669"/>
    <property type="project" value="UniProtKB-SubCell"/>
</dbReference>
<dbReference type="Gene3D" id="1.25.10.10">
    <property type="entry name" value="Leucine-rich Repeat Variant"/>
    <property type="match status" value="2"/>
</dbReference>
<evidence type="ECO:0000256" key="8">
    <source>
        <dbReference type="ARBA" id="ARBA00023242"/>
    </source>
</evidence>
<sequence length="1364" mass="158097">MSHINFAIPQRKSELLSDNDEQYYVKNVISIKEIQPKLQEAKQYFKDEGPEFILENFDTFYSVLHHADGNLQMDVITKAYQLLHRAVQNLNNVIGFLLSDKDSLNDELRQKYLNVIKMLLYVYINTVTCIYQKMELKKTQTLQKGRSRKKNADDDINGEFDKRTSLLALHNIVQREINLFWDPPVVEETFVTMVAEVCYRFLETPTIKGEKEIRVELFNMLGTLIKSYNHGMAFVIRIGQLIKMHEHLVNCIPDGIQILVNSYNCKGLVRDFIREITEWQTDEKFQDLQGTRHCSNVLFEMANLMPDLMIPEVMYLTRYLAHDSYNLRNSVLHVISEVVLRVLTKNDLNEEQRECRDDFLSILEEHVYDTSAHVRSKVFQEWAKLQQENAIPLKIQTQILEKAVTHLRDKAANVRKSAANCVTTFLSHNIYGARLQLDQIQAELEQKQTLLDDLKKTLESDFLEKLKEVQEQWLSKEEKMKAIIREKIKEGDFEVPPESQIAKKDLPELIRLYVLEDKYVEAFEICKNAGNEFPEWTEVRENLNEDEQVNIFLTLIHNIFLDISQNFNDRGDEGDKPKRIAPCESDLKNLENLENTVEYLTGVVNFLKLIDDAIKPMADLLESASVGDMQEAIEFFIAAYQFNINNALTGVLEMLKIMQRNEKERKDHIINAFKKIYLTTDSTNMRDHTITIVERLIKLLQTVPFENLLDLHLIVSEWVTNGILDNSVIDMLWQYITKKIDVSDDQSRAAVYLLTMASMGRRTIITKNIKLVAAVAFSDRGRNDPLLVTAACQMLQVAGREKQDITDKNPPFRIKPNDPMWKDLTDILIENFYSKSEYYNSMMSEAIECIYRLCSKPEKVCEDMVENIINSLHSKINNNNNELSGYLIAQCAHILGEVAIKQLNFLDEAVYKELKRRNYIREERKTNKKTGKVNKPVNVQNASSRSRISKNSTSNTTNQSVNEESTITEDSVLEGAQAEDGDAEFILSVLENNTVTESSGLGKLAYLLVAVCERPDLYDELYIQGTAITALLRYMTVSSRFCEKNMQLIFTILEKTKYSAIKSNILIHCSDLLERFPNIIEPWTPHLYERLKDDCTEVRTAAFFMLANLILRDMIRVRGHISEMARCLVDDQEYLKEMSKNFFTQLSHKANNLYNVLPDIFSHLCDLEDVKEDDLRHIMKFLFGLIDKNKQMENLVDRFCSKFRLTDDDYKCRNIAYCLSLIQYNEKGLRHLVDSFSYYKNILQNDDVYAIFKQILNTCNKSAKNEIKEIATELEEKINTVFETNEDGENPNKLPQANQEKPATFKKPRNRAPKKKLKKKARNSGSDDSDHEGEKENTTPRRSARTQRTPRRGRAIQNSDSDSD</sequence>
<evidence type="ECO:0000256" key="9">
    <source>
        <dbReference type="ARBA" id="ARBA00023306"/>
    </source>
</evidence>
<dbReference type="GO" id="GO:0000779">
    <property type="term" value="C:condensed chromosome, centromeric region"/>
    <property type="evidence" value="ECO:0007669"/>
    <property type="project" value="TreeGrafter"/>
</dbReference>
<dbReference type="GO" id="GO:0000796">
    <property type="term" value="C:condensin complex"/>
    <property type="evidence" value="ECO:0007669"/>
    <property type="project" value="TreeGrafter"/>
</dbReference>
<keyword evidence="8" id="KW-0539">Nucleus</keyword>
<gene>
    <name evidence="14" type="ORF">ILUMI_08869</name>
</gene>
<keyword evidence="15" id="KW-1185">Reference proteome</keyword>
<feature type="compositionally biased region" description="Basic residues" evidence="11">
    <location>
        <begin position="1342"/>
        <end position="1354"/>
    </location>
</feature>
<keyword evidence="6 10" id="KW-0498">Mitosis</keyword>
<dbReference type="Proteomes" id="UP000801492">
    <property type="component" value="Unassembled WGS sequence"/>
</dbReference>
<comment type="function">
    <text evidence="10">Regulatory subunit of the condensin complex, a complex required for conversion of interphase chromatin into mitotic-like condense chromosomes. The condensin complex probably introduces positive supercoils into relaxed DNA in the presence of type I topoisomerases and converts nicked DNA into positive knotted forms in the presence of type II topoisomerases.</text>
</comment>
<evidence type="ECO:0000313" key="15">
    <source>
        <dbReference type="Proteomes" id="UP000801492"/>
    </source>
</evidence>
<evidence type="ECO:0000256" key="5">
    <source>
        <dbReference type="ARBA" id="ARBA00022618"/>
    </source>
</evidence>
<evidence type="ECO:0000256" key="4">
    <source>
        <dbReference type="ARBA" id="ARBA00022454"/>
    </source>
</evidence>
<name>A0A8K0D0W0_IGNLU</name>
<evidence type="ECO:0000256" key="1">
    <source>
        <dbReference type="ARBA" id="ARBA00004123"/>
    </source>
</evidence>
<dbReference type="InterPro" id="IPR007673">
    <property type="entry name" value="Condensin_cplx_su1"/>
</dbReference>
<dbReference type="OrthoDB" id="436262at2759"/>
<feature type="compositionally biased region" description="Low complexity" evidence="11">
    <location>
        <begin position="943"/>
        <end position="965"/>
    </location>
</feature>
<dbReference type="GO" id="GO:0010032">
    <property type="term" value="P:meiotic chromosome condensation"/>
    <property type="evidence" value="ECO:0007669"/>
    <property type="project" value="TreeGrafter"/>
</dbReference>
<dbReference type="InterPro" id="IPR026971">
    <property type="entry name" value="CND1/NCAPD3"/>
</dbReference>
<keyword evidence="4" id="KW-0158">Chromosome</keyword>
<keyword evidence="5 10" id="KW-0132">Cell division</keyword>
<dbReference type="EMBL" id="VTPC01004318">
    <property type="protein sequence ID" value="KAF2897308.1"/>
    <property type="molecule type" value="Genomic_DNA"/>
</dbReference>
<protein>
    <recommendedName>
        <fullName evidence="10">Condensin complex subunit 1</fullName>
    </recommendedName>
</protein>
<evidence type="ECO:0000256" key="7">
    <source>
        <dbReference type="ARBA" id="ARBA00023067"/>
    </source>
</evidence>
<evidence type="ECO:0000256" key="2">
    <source>
        <dbReference type="ARBA" id="ARBA00004286"/>
    </source>
</evidence>
<proteinExistence type="inferred from homology"/>
<evidence type="ECO:0000259" key="13">
    <source>
        <dbReference type="Pfam" id="PF12922"/>
    </source>
</evidence>
<dbReference type="InterPro" id="IPR011989">
    <property type="entry name" value="ARM-like"/>
</dbReference>
<organism evidence="14 15">
    <name type="scientific">Ignelater luminosus</name>
    <name type="common">Cucubano</name>
    <name type="synonym">Pyrophorus luminosus</name>
    <dbReference type="NCBI Taxonomy" id="2038154"/>
    <lineage>
        <taxon>Eukaryota</taxon>
        <taxon>Metazoa</taxon>
        <taxon>Ecdysozoa</taxon>
        <taxon>Arthropoda</taxon>
        <taxon>Hexapoda</taxon>
        <taxon>Insecta</taxon>
        <taxon>Pterygota</taxon>
        <taxon>Neoptera</taxon>
        <taxon>Endopterygota</taxon>
        <taxon>Coleoptera</taxon>
        <taxon>Polyphaga</taxon>
        <taxon>Elateriformia</taxon>
        <taxon>Elateroidea</taxon>
        <taxon>Elateridae</taxon>
        <taxon>Agrypninae</taxon>
        <taxon>Pyrophorini</taxon>
        <taxon>Ignelater</taxon>
    </lineage>
</organism>
<comment type="subcellular location">
    <subcellularLocation>
        <location evidence="2">Chromosome</location>
    </subcellularLocation>
    <subcellularLocation>
        <location evidence="1">Nucleus</location>
    </subcellularLocation>
</comment>
<dbReference type="Pfam" id="PF12922">
    <property type="entry name" value="Cnd1_N"/>
    <property type="match status" value="1"/>
</dbReference>
<dbReference type="PIRSF" id="PIRSF017127">
    <property type="entry name" value="Condensin_D2"/>
    <property type="match status" value="1"/>
</dbReference>
<dbReference type="SUPFAM" id="SSF48371">
    <property type="entry name" value="ARM repeat"/>
    <property type="match status" value="1"/>
</dbReference>
<accession>A0A8K0D0W0</accession>
<dbReference type="GO" id="GO:0051301">
    <property type="term" value="P:cell division"/>
    <property type="evidence" value="ECO:0007669"/>
    <property type="project" value="UniProtKB-KW"/>
</dbReference>
<evidence type="ECO:0000256" key="11">
    <source>
        <dbReference type="SAM" id="MobiDB-lite"/>
    </source>
</evidence>
<comment type="similarity">
    <text evidence="3 10">Belongs to the CND1 (condensin subunit 1) family.</text>
</comment>
<evidence type="ECO:0000259" key="12">
    <source>
        <dbReference type="Pfam" id="PF12717"/>
    </source>
</evidence>
<reference evidence="14" key="1">
    <citation type="submission" date="2019-08" db="EMBL/GenBank/DDBJ databases">
        <title>The genome of the North American firefly Photinus pyralis.</title>
        <authorList>
            <consortium name="Photinus pyralis genome working group"/>
            <person name="Fallon T.R."/>
            <person name="Sander Lower S.E."/>
            <person name="Weng J.-K."/>
        </authorList>
    </citation>
    <scope>NUCLEOTIDE SEQUENCE</scope>
    <source>
        <strain evidence="14">TRF0915ILg1</strain>
        <tissue evidence="14">Whole body</tissue>
    </source>
</reference>
<feature type="domain" description="Condensin complex subunit 1 C-terminal" evidence="12">
    <location>
        <begin position="1061"/>
        <end position="1220"/>
    </location>
</feature>
<dbReference type="PANTHER" id="PTHR14222">
    <property type="entry name" value="CONDENSIN"/>
    <property type="match status" value="1"/>
</dbReference>
<feature type="region of interest" description="Disordered" evidence="11">
    <location>
        <begin position="922"/>
        <end position="966"/>
    </location>
</feature>